<reference evidence="1" key="1">
    <citation type="submission" date="2022-11" db="EMBL/GenBank/DDBJ databases">
        <title>Dyadobacter pollutisoli sp. nov., isolated from plastic dumped soil.</title>
        <authorList>
            <person name="Kim J.M."/>
            <person name="Kim K.R."/>
            <person name="Lee J.K."/>
            <person name="Hao L."/>
            <person name="Jeon C.O."/>
        </authorList>
    </citation>
    <scope>NUCLEOTIDE SEQUENCE</scope>
    <source>
        <strain evidence="1">U1</strain>
    </source>
</reference>
<accession>A0A9E8SN97</accession>
<proteinExistence type="predicted"/>
<dbReference type="InterPro" id="IPR011044">
    <property type="entry name" value="Quino_amine_DH_bsu"/>
</dbReference>
<dbReference type="RefSeq" id="WP_267609988.1">
    <property type="nucleotide sequence ID" value="NZ_CP112998.1"/>
</dbReference>
<dbReference type="InterPro" id="IPR046312">
    <property type="entry name" value="DUF6454"/>
</dbReference>
<dbReference type="Pfam" id="PF20055">
    <property type="entry name" value="DUF6454"/>
    <property type="match status" value="1"/>
</dbReference>
<dbReference type="KEGG" id="dpf:ON006_13915"/>
<gene>
    <name evidence="1" type="ORF">ON006_13915</name>
</gene>
<organism evidence="1 2">
    <name type="scientific">Dyadobacter pollutisoli</name>
    <dbReference type="NCBI Taxonomy" id="2910158"/>
    <lineage>
        <taxon>Bacteria</taxon>
        <taxon>Pseudomonadati</taxon>
        <taxon>Bacteroidota</taxon>
        <taxon>Cytophagia</taxon>
        <taxon>Cytophagales</taxon>
        <taxon>Spirosomataceae</taxon>
        <taxon>Dyadobacter</taxon>
    </lineage>
</organism>
<evidence type="ECO:0000313" key="2">
    <source>
        <dbReference type="Proteomes" id="UP001164653"/>
    </source>
</evidence>
<sequence>MMTSIGYAQKSSSNLLIHQRLLKLNVSSKWNKTAAISLKFDAHHTQGMIKIGDYFYMSSVEVIKKTERYEQPINGLDRDTGIGKGHIFKFDKDGNLLADLLVGSGDIYHPGGIDYDGTYIWIPVTEYRPNSSSIIYKLKVETMELTEVVRIKESIGAIVHNLQNNTLTGANWGARKFYTWKLDKNRKVNNRNLAPEKLAKENPSFHTDYQDCKYLGDGLMLGSGKMVYKNDVTEFHIGSWEIFNLNDFRPVRQIPVTLWSPTGEMMCNNPAAVEVTDKGLRAYFVPDDEEKAVLFIYDIEL</sequence>
<protein>
    <submittedName>
        <fullName evidence="1">DUF6454 family protein</fullName>
    </submittedName>
</protein>
<evidence type="ECO:0000313" key="1">
    <source>
        <dbReference type="EMBL" id="WAC15033.1"/>
    </source>
</evidence>
<keyword evidence="2" id="KW-1185">Reference proteome</keyword>
<dbReference type="SUPFAM" id="SSF50969">
    <property type="entry name" value="YVTN repeat-like/Quinoprotein amine dehydrogenase"/>
    <property type="match status" value="1"/>
</dbReference>
<dbReference type="Proteomes" id="UP001164653">
    <property type="component" value="Chromosome"/>
</dbReference>
<name>A0A9E8SN97_9BACT</name>
<dbReference type="AlphaFoldDB" id="A0A9E8SN97"/>
<dbReference type="EMBL" id="CP112998">
    <property type="protein sequence ID" value="WAC15033.1"/>
    <property type="molecule type" value="Genomic_DNA"/>
</dbReference>